<protein>
    <submittedName>
        <fullName evidence="1">Toxin CfTX-1</fullName>
    </submittedName>
</protein>
<proteinExistence type="predicted"/>
<keyword evidence="2" id="KW-1185">Reference proteome</keyword>
<evidence type="ECO:0000313" key="1">
    <source>
        <dbReference type="EMBL" id="OWF43049.1"/>
    </source>
</evidence>
<accession>A0A210Q309</accession>
<dbReference type="EMBL" id="NEDP02005177">
    <property type="protein sequence ID" value="OWF43049.1"/>
    <property type="molecule type" value="Genomic_DNA"/>
</dbReference>
<reference evidence="1 2" key="1">
    <citation type="journal article" date="2017" name="Nat. Ecol. Evol.">
        <title>Scallop genome provides insights into evolution of bilaterian karyotype and development.</title>
        <authorList>
            <person name="Wang S."/>
            <person name="Zhang J."/>
            <person name="Jiao W."/>
            <person name="Li J."/>
            <person name="Xun X."/>
            <person name="Sun Y."/>
            <person name="Guo X."/>
            <person name="Huan P."/>
            <person name="Dong B."/>
            <person name="Zhang L."/>
            <person name="Hu X."/>
            <person name="Sun X."/>
            <person name="Wang J."/>
            <person name="Zhao C."/>
            <person name="Wang Y."/>
            <person name="Wang D."/>
            <person name="Huang X."/>
            <person name="Wang R."/>
            <person name="Lv J."/>
            <person name="Li Y."/>
            <person name="Zhang Z."/>
            <person name="Liu B."/>
            <person name="Lu W."/>
            <person name="Hui Y."/>
            <person name="Liang J."/>
            <person name="Zhou Z."/>
            <person name="Hou R."/>
            <person name="Li X."/>
            <person name="Liu Y."/>
            <person name="Li H."/>
            <person name="Ning X."/>
            <person name="Lin Y."/>
            <person name="Zhao L."/>
            <person name="Xing Q."/>
            <person name="Dou J."/>
            <person name="Li Y."/>
            <person name="Mao J."/>
            <person name="Guo H."/>
            <person name="Dou H."/>
            <person name="Li T."/>
            <person name="Mu C."/>
            <person name="Jiang W."/>
            <person name="Fu Q."/>
            <person name="Fu X."/>
            <person name="Miao Y."/>
            <person name="Liu J."/>
            <person name="Yu Q."/>
            <person name="Li R."/>
            <person name="Liao H."/>
            <person name="Li X."/>
            <person name="Kong Y."/>
            <person name="Jiang Z."/>
            <person name="Chourrout D."/>
            <person name="Li R."/>
            <person name="Bao Z."/>
        </authorList>
    </citation>
    <scope>NUCLEOTIDE SEQUENCE [LARGE SCALE GENOMIC DNA]</scope>
    <source>
        <strain evidence="1 2">PY_sf001</strain>
    </source>
</reference>
<name>A0A210Q309_MIZYE</name>
<sequence length="517" mass="57942">MIRARPKVGRIYDIDFFNLIDDNRTRTGSRLSFRVFSFKGEEKKGSPCSNTETYRIDMENGQTLSNTLHDIGQKLQIGNVTDAVSKKLANPSTNVGQLGEVALQVQNILRGVIDITSGNQLAGSLRIVCAVRVLVPIVGPLGTEFARFVFSVLGFAGSGQKSSHSANQTVDRRNTTGMMATNISNALNKIADASLQSHANGACRALSFAHETIVGESDDSKKDLSGEDVNGLLQLINIPSCVETLGKIESRILTLMQDEPETLSEEALSTHCRRIIQYIDMYCHLAILRDAVMLELYAMLRYSGHSDRLAEGIRTGLEGEHKRNRNLVKSLVLPNQSHIRFAAFFDPDHWPFTCKFMEDCTNFHAPENLDKVPVAMHTMKWMSWFANHDIKSEVCLRASESPSERSPDKTKHNFVLLKKEGSTCYYISPQGQKGKYVVMRGGDKKWVEVRPGRPGKEGEWNIFNVEDKDGVYMLSTRRWPVHFMTMSDTWFGWIQGRTVSLSDPSAHWVIQYNGSKA</sequence>
<evidence type="ECO:0000313" key="2">
    <source>
        <dbReference type="Proteomes" id="UP000242188"/>
    </source>
</evidence>
<organism evidence="1 2">
    <name type="scientific">Mizuhopecten yessoensis</name>
    <name type="common">Japanese scallop</name>
    <name type="synonym">Patinopecten yessoensis</name>
    <dbReference type="NCBI Taxonomy" id="6573"/>
    <lineage>
        <taxon>Eukaryota</taxon>
        <taxon>Metazoa</taxon>
        <taxon>Spiralia</taxon>
        <taxon>Lophotrochozoa</taxon>
        <taxon>Mollusca</taxon>
        <taxon>Bivalvia</taxon>
        <taxon>Autobranchia</taxon>
        <taxon>Pteriomorphia</taxon>
        <taxon>Pectinida</taxon>
        <taxon>Pectinoidea</taxon>
        <taxon>Pectinidae</taxon>
        <taxon>Mizuhopecten</taxon>
    </lineage>
</organism>
<dbReference type="Proteomes" id="UP000242188">
    <property type="component" value="Unassembled WGS sequence"/>
</dbReference>
<gene>
    <name evidence="1" type="ORF">KP79_PYT01951</name>
</gene>
<dbReference type="AlphaFoldDB" id="A0A210Q309"/>
<comment type="caution">
    <text evidence="1">The sequence shown here is derived from an EMBL/GenBank/DDBJ whole genome shotgun (WGS) entry which is preliminary data.</text>
</comment>